<keyword evidence="5 17" id="KW-0851">Voltage-gated channel</keyword>
<dbReference type="FunFam" id="1.10.287.70:FF:000019">
    <property type="entry name" value="G protein-activated inward rectifier potassium channel 1"/>
    <property type="match status" value="1"/>
</dbReference>
<evidence type="ECO:0000259" key="22">
    <source>
        <dbReference type="Pfam" id="PF17655"/>
    </source>
</evidence>
<reference evidence="23" key="2">
    <citation type="submission" date="2025-09" db="UniProtKB">
        <authorList>
            <consortium name="Ensembl"/>
        </authorList>
    </citation>
    <scope>IDENTIFICATION</scope>
</reference>
<dbReference type="SUPFAM" id="SSF81324">
    <property type="entry name" value="Voltage-gated potassium channels"/>
    <property type="match status" value="1"/>
</dbReference>
<reference evidence="23" key="1">
    <citation type="submission" date="2025-08" db="UniProtKB">
        <authorList>
            <consortium name="Ensembl"/>
        </authorList>
    </citation>
    <scope>IDENTIFICATION</scope>
</reference>
<evidence type="ECO:0000256" key="2">
    <source>
        <dbReference type="ARBA" id="ARBA00022448"/>
    </source>
</evidence>
<dbReference type="SUPFAM" id="SSF81296">
    <property type="entry name" value="E set domains"/>
    <property type="match status" value="1"/>
</dbReference>
<dbReference type="GO" id="GO:0005242">
    <property type="term" value="F:inward rectifier potassium channel activity"/>
    <property type="evidence" value="ECO:0007669"/>
    <property type="project" value="InterPro"/>
</dbReference>
<evidence type="ECO:0000256" key="11">
    <source>
        <dbReference type="ARBA" id="ARBA00034430"/>
    </source>
</evidence>
<comment type="subcellular location">
    <subcellularLocation>
        <location evidence="1 17">Membrane</location>
        <topology evidence="1 17">Multi-pass membrane protein</topology>
    </subcellularLocation>
</comment>
<organism evidence="23 24">
    <name type="scientific">Kryptolebias marmoratus</name>
    <name type="common">Mangrove killifish</name>
    <name type="synonym">Rivulus marmoratus</name>
    <dbReference type="NCBI Taxonomy" id="37003"/>
    <lineage>
        <taxon>Eukaryota</taxon>
        <taxon>Metazoa</taxon>
        <taxon>Chordata</taxon>
        <taxon>Craniata</taxon>
        <taxon>Vertebrata</taxon>
        <taxon>Euteleostomi</taxon>
        <taxon>Actinopterygii</taxon>
        <taxon>Neopterygii</taxon>
        <taxon>Teleostei</taxon>
        <taxon>Neoteleostei</taxon>
        <taxon>Acanthomorphata</taxon>
        <taxon>Ovalentaria</taxon>
        <taxon>Atherinomorphae</taxon>
        <taxon>Cyprinodontiformes</taxon>
        <taxon>Rivulidae</taxon>
        <taxon>Kryptolebias</taxon>
    </lineage>
</organism>
<dbReference type="InterPro" id="IPR016449">
    <property type="entry name" value="K_chnl_inward-rec_Kir"/>
</dbReference>
<dbReference type="AlphaFoldDB" id="A0A3Q3B4R1"/>
<keyword evidence="4 17" id="KW-0812">Transmembrane</keyword>
<keyword evidence="3 17" id="KW-0633">Potassium transport</keyword>
<keyword evidence="7 19" id="KW-1133">Transmembrane helix</keyword>
<name>A0A3Q3B4R1_KRYMA</name>
<evidence type="ECO:0000259" key="20">
    <source>
        <dbReference type="Pfam" id="PF01007"/>
    </source>
</evidence>
<sequence>MGTSRSNRYSIVSDIIPEEELQKISSLGLFNGHSSPKFKKQYNVEGDDGRQRPGASAAVPNVRGQRGMNNYNGKILTRGSNQIRSRFVKKNGQCNVVFTNMEDRRQRYLADIFTTCVDSHWRYLLLLFCTSFLISWLIFGLIFYTVSFVHGDFEAPPTQRGEGLLVGGQYGPSSGHIVGGQTQKMPCILHLQGFVGALLFSMETQTTIGYGWRCVTEECPIAVLTVVIQSIVGCILDSFMIGTIMAKMARPKKRNQTLMFSRNAVITLRDGKLCLMWRVGNLRRSHIVEAHVRAQLIRSYVTAEGEFIPLEQTDLNVGYDDGTDRLFLVSPLVIVHEIDKDSPLYTLSRADLEADDFEIIVILEGMVEATAMTTQFRSSYLAREIFWGHRFEPVIYEDRDRYKVDYGCFHNTYEVPSTPHLSAKELDEAASRALSAASPVSACRSTENLIPQSLTGFCYENEVALSCEEEEDVFDSTLTLAKDRADERRTSVDFQNMFHDAATVTSGSHSFLCVLDMDNNQMEFDILQTAIPLDPVTYKTEQET</sequence>
<evidence type="ECO:0000256" key="10">
    <source>
        <dbReference type="ARBA" id="ARBA00023303"/>
    </source>
</evidence>
<keyword evidence="8 17" id="KW-0406">Ion transport</keyword>
<proteinExistence type="inferred from homology"/>
<dbReference type="GO" id="GO:0034765">
    <property type="term" value="P:regulation of monoatomic ion transmembrane transport"/>
    <property type="evidence" value="ECO:0007669"/>
    <property type="project" value="TreeGrafter"/>
</dbReference>
<dbReference type="STRING" id="37003.ENSKMAP00000019099"/>
<protein>
    <recommendedName>
        <fullName evidence="14">G protein-activated inward rectifier potassium channel 3</fullName>
    </recommendedName>
    <alternativeName>
        <fullName evidence="16">Inward rectifier K(+) channel Kir3.3</fullName>
    </alternativeName>
    <alternativeName>
        <fullName evidence="15">Potassium channel, inwardly rectifying subfamily J member 9</fullName>
    </alternativeName>
</protein>
<evidence type="ECO:0000313" key="24">
    <source>
        <dbReference type="Proteomes" id="UP000264800"/>
    </source>
</evidence>
<dbReference type="InterPro" id="IPR014756">
    <property type="entry name" value="Ig_E-set"/>
</dbReference>
<dbReference type="Pfam" id="PF01007">
    <property type="entry name" value="IRK"/>
    <property type="match status" value="1"/>
</dbReference>
<evidence type="ECO:0000256" key="7">
    <source>
        <dbReference type="ARBA" id="ARBA00022989"/>
    </source>
</evidence>
<comment type="catalytic activity">
    <reaction evidence="11">
        <text>K(+)(in) = K(+)(out)</text>
        <dbReference type="Rhea" id="RHEA:29463"/>
        <dbReference type="ChEBI" id="CHEBI:29103"/>
    </reaction>
</comment>
<dbReference type="Gene3D" id="1.10.287.70">
    <property type="match status" value="1"/>
</dbReference>
<evidence type="ECO:0000259" key="21">
    <source>
        <dbReference type="Pfam" id="PF08466"/>
    </source>
</evidence>
<dbReference type="Ensembl" id="ENSKMAT00000019361.1">
    <property type="protein sequence ID" value="ENSKMAP00000019099.1"/>
    <property type="gene ID" value="ENSKMAG00000014213.1"/>
</dbReference>
<comment type="subunit">
    <text evidence="13">Associates with KCNJ3/GIRK1 to form a G-protein-activated heteromultimer pore-forming unit. Interacts (via PDZ-binding motif) with SNX27 (via PDZ domain); the interaction is required when endocytosed to prevent degradation in lysosomes and promote recycling to the plasma membrane.</text>
</comment>
<feature type="domain" description="Inward rectifier potassium channel C-terminal" evidence="22">
    <location>
        <begin position="258"/>
        <end position="429"/>
    </location>
</feature>
<feature type="transmembrane region" description="Helical" evidence="19">
    <location>
        <begin position="123"/>
        <end position="146"/>
    </location>
</feature>
<dbReference type="GeneID" id="108236118"/>
<dbReference type="Pfam" id="PF17655">
    <property type="entry name" value="IRK_C"/>
    <property type="match status" value="1"/>
</dbReference>
<dbReference type="RefSeq" id="XP_017272062.1">
    <property type="nucleotide sequence ID" value="XM_017416573.3"/>
</dbReference>
<dbReference type="InterPro" id="IPR040445">
    <property type="entry name" value="Kir_TM"/>
</dbReference>
<evidence type="ECO:0000256" key="1">
    <source>
        <dbReference type="ARBA" id="ARBA00004141"/>
    </source>
</evidence>
<keyword evidence="24" id="KW-1185">Reference proteome</keyword>
<dbReference type="Proteomes" id="UP000264800">
    <property type="component" value="Unplaced"/>
</dbReference>
<dbReference type="GO" id="GO:0034702">
    <property type="term" value="C:monoatomic ion channel complex"/>
    <property type="evidence" value="ECO:0007669"/>
    <property type="project" value="UniProtKB-KW"/>
</dbReference>
<dbReference type="PANTHER" id="PTHR11767">
    <property type="entry name" value="INWARD RECTIFIER POTASSIUM CHANNEL"/>
    <property type="match status" value="1"/>
</dbReference>
<evidence type="ECO:0000256" key="18">
    <source>
        <dbReference type="SAM" id="MobiDB-lite"/>
    </source>
</evidence>
<evidence type="ECO:0000256" key="4">
    <source>
        <dbReference type="ARBA" id="ARBA00022692"/>
    </source>
</evidence>
<dbReference type="InterPro" id="IPR041647">
    <property type="entry name" value="IRK_C"/>
</dbReference>
<evidence type="ECO:0000256" key="14">
    <source>
        <dbReference type="ARBA" id="ARBA00072191"/>
    </source>
</evidence>
<comment type="similarity">
    <text evidence="12">Belongs to the inward rectifier-type potassium channel (TC 1.A.2.1) family. KCNJ9 subfamily.</text>
</comment>
<dbReference type="PANTHER" id="PTHR11767:SF53">
    <property type="entry name" value="INWARD RECTIFIER POTASSIUM CHANNEL 4"/>
    <property type="match status" value="1"/>
</dbReference>
<dbReference type="PRINTS" id="PR01320">
    <property type="entry name" value="KIRCHANNEL"/>
</dbReference>
<feature type="transmembrane region" description="Helical" evidence="19">
    <location>
        <begin position="221"/>
        <end position="246"/>
    </location>
</feature>
<dbReference type="Pfam" id="PF08466">
    <property type="entry name" value="IRK_N"/>
    <property type="match status" value="1"/>
</dbReference>
<evidence type="ECO:0000256" key="15">
    <source>
        <dbReference type="ARBA" id="ARBA00076077"/>
    </source>
</evidence>
<dbReference type="InterPro" id="IPR013518">
    <property type="entry name" value="K_chnl_inward-rec_Kir_cyto"/>
</dbReference>
<dbReference type="Gene3D" id="2.60.40.1400">
    <property type="entry name" value="G protein-activated inward rectifier potassium channel 1"/>
    <property type="match status" value="1"/>
</dbReference>
<dbReference type="InterPro" id="IPR013673">
    <property type="entry name" value="K_chnl_inward-rec_Kir_N"/>
</dbReference>
<evidence type="ECO:0000256" key="16">
    <source>
        <dbReference type="ARBA" id="ARBA00081071"/>
    </source>
</evidence>
<dbReference type="GeneTree" id="ENSGT01030000234586"/>
<dbReference type="FunFam" id="2.60.40.1400:FF:000001">
    <property type="entry name" value="G protein-activated inward rectifier potassium channel 2"/>
    <property type="match status" value="1"/>
</dbReference>
<feature type="region of interest" description="Disordered" evidence="18">
    <location>
        <begin position="40"/>
        <end position="68"/>
    </location>
</feature>
<dbReference type="KEGG" id="kmr:108236118"/>
<dbReference type="OMA" id="QTQRMPC"/>
<dbReference type="GO" id="GO:0007399">
    <property type="term" value="P:nervous system development"/>
    <property type="evidence" value="ECO:0007669"/>
    <property type="project" value="UniProtKB-ARBA"/>
</dbReference>
<feature type="domain" description="Potassium channel inwardly rectifying Kir N-terminal" evidence="21">
    <location>
        <begin position="1"/>
        <end position="38"/>
    </location>
</feature>
<keyword evidence="9 19" id="KW-0472">Membrane</keyword>
<evidence type="ECO:0000256" key="13">
    <source>
        <dbReference type="ARBA" id="ARBA00062687"/>
    </source>
</evidence>
<dbReference type="GO" id="GO:0005886">
    <property type="term" value="C:plasma membrane"/>
    <property type="evidence" value="ECO:0007669"/>
    <property type="project" value="TreeGrafter"/>
</dbReference>
<evidence type="ECO:0000256" key="5">
    <source>
        <dbReference type="ARBA" id="ARBA00022882"/>
    </source>
</evidence>
<evidence type="ECO:0000256" key="6">
    <source>
        <dbReference type="ARBA" id="ARBA00022958"/>
    </source>
</evidence>
<keyword evidence="2 17" id="KW-0813">Transport</keyword>
<feature type="domain" description="Potassium channel inwardly rectifying transmembrane" evidence="20">
    <location>
        <begin position="88"/>
        <end position="251"/>
    </location>
</feature>
<keyword evidence="10 17" id="KW-0407">Ion channel</keyword>
<evidence type="ECO:0000313" key="23">
    <source>
        <dbReference type="Ensembl" id="ENSKMAP00000019099.1"/>
    </source>
</evidence>
<evidence type="ECO:0000256" key="3">
    <source>
        <dbReference type="ARBA" id="ARBA00022538"/>
    </source>
</evidence>
<keyword evidence="6 17" id="KW-0630">Potassium</keyword>
<evidence type="ECO:0000256" key="12">
    <source>
        <dbReference type="ARBA" id="ARBA00061604"/>
    </source>
</evidence>
<accession>A0A3Q3B4R1</accession>
<dbReference type="OrthoDB" id="273257at2759"/>
<evidence type="ECO:0000256" key="9">
    <source>
        <dbReference type="ARBA" id="ARBA00023136"/>
    </source>
</evidence>
<evidence type="ECO:0000256" key="17">
    <source>
        <dbReference type="RuleBase" id="RU003822"/>
    </source>
</evidence>
<evidence type="ECO:0000256" key="19">
    <source>
        <dbReference type="SAM" id="Phobius"/>
    </source>
</evidence>
<evidence type="ECO:0000256" key="8">
    <source>
        <dbReference type="ARBA" id="ARBA00023065"/>
    </source>
</evidence>
<dbReference type="GO" id="GO:1990573">
    <property type="term" value="P:potassium ion import across plasma membrane"/>
    <property type="evidence" value="ECO:0007669"/>
    <property type="project" value="TreeGrafter"/>
</dbReference>